<organism evidence="1 2">
    <name type="scientific">Phytophthora lilii</name>
    <dbReference type="NCBI Taxonomy" id="2077276"/>
    <lineage>
        <taxon>Eukaryota</taxon>
        <taxon>Sar</taxon>
        <taxon>Stramenopiles</taxon>
        <taxon>Oomycota</taxon>
        <taxon>Peronosporomycetes</taxon>
        <taxon>Peronosporales</taxon>
        <taxon>Peronosporaceae</taxon>
        <taxon>Phytophthora</taxon>
    </lineage>
</organism>
<dbReference type="AlphaFoldDB" id="A0A9W6TUC5"/>
<protein>
    <submittedName>
        <fullName evidence="1">Unnamed protein product</fullName>
    </submittedName>
</protein>
<gene>
    <name evidence="1" type="ORF">Plil01_000899500</name>
</gene>
<dbReference type="Proteomes" id="UP001165083">
    <property type="component" value="Unassembled WGS sequence"/>
</dbReference>
<keyword evidence="2" id="KW-1185">Reference proteome</keyword>
<sequence length="326" mass="34065">MFIDSTGNVGIGTLPSYQLDLGGSGTGINTGSVKFNGTTFDQSLYLSITQGGAAASKAVVLNSTLNYSGINNLGCSIFTASTSMASPAITVDTINTSAGLNINYTNLNLNGSSMTSTAAKLNYNDITTLGAFQVSKTMTLDSSGVGLMPLGTSSTNCLRFYGNTANRETTNIYRVSDTNGLVIASRATSASNNKTYPVLNLISTDNPSSFVGGVSATSADLFNINWNDKPSVGFTSQTHRFCFNVGNLQPYKSGFPHTYTLATSADAFCINPAGSSPTPSSGWLYLVSDTVNKMIFNTNTPYTSSFGTAPLTLNSGNVYIKASNAK</sequence>
<dbReference type="EMBL" id="BSXW01000444">
    <property type="protein sequence ID" value="GMF22531.1"/>
    <property type="molecule type" value="Genomic_DNA"/>
</dbReference>
<name>A0A9W6TUC5_9STRA</name>
<comment type="caution">
    <text evidence="1">The sequence shown here is derived from an EMBL/GenBank/DDBJ whole genome shotgun (WGS) entry which is preliminary data.</text>
</comment>
<accession>A0A9W6TUC5</accession>
<reference evidence="1" key="1">
    <citation type="submission" date="2023-04" db="EMBL/GenBank/DDBJ databases">
        <title>Phytophthora lilii NBRC 32176.</title>
        <authorList>
            <person name="Ichikawa N."/>
            <person name="Sato H."/>
            <person name="Tonouchi N."/>
        </authorList>
    </citation>
    <scope>NUCLEOTIDE SEQUENCE</scope>
    <source>
        <strain evidence="1">NBRC 32176</strain>
    </source>
</reference>
<evidence type="ECO:0000313" key="1">
    <source>
        <dbReference type="EMBL" id="GMF22531.1"/>
    </source>
</evidence>
<proteinExistence type="predicted"/>
<dbReference type="OrthoDB" id="109072at2759"/>
<evidence type="ECO:0000313" key="2">
    <source>
        <dbReference type="Proteomes" id="UP001165083"/>
    </source>
</evidence>